<dbReference type="PANTHER" id="PTHR48208">
    <property type="entry name" value="CENTROMERE PROTEIN I"/>
    <property type="match status" value="1"/>
</dbReference>
<evidence type="ECO:0000313" key="8">
    <source>
        <dbReference type="Proteomes" id="UP001152562"/>
    </source>
</evidence>
<evidence type="ECO:0008006" key="9">
    <source>
        <dbReference type="Google" id="ProtNLM"/>
    </source>
</evidence>
<dbReference type="InterPro" id="IPR012485">
    <property type="entry name" value="CENP-I"/>
</dbReference>
<evidence type="ECO:0000256" key="5">
    <source>
        <dbReference type="ARBA" id="ARBA00023242"/>
    </source>
</evidence>
<evidence type="ECO:0000256" key="4">
    <source>
        <dbReference type="ARBA" id="ARBA00022454"/>
    </source>
</evidence>
<dbReference type="GO" id="GO:0034080">
    <property type="term" value="P:CENP-A containing chromatin assembly"/>
    <property type="evidence" value="ECO:0007669"/>
    <property type="project" value="TreeGrafter"/>
</dbReference>
<evidence type="ECO:0000256" key="3">
    <source>
        <dbReference type="ARBA" id="ARBA00005470"/>
    </source>
</evidence>
<dbReference type="EMBL" id="CALOZG010000004">
    <property type="protein sequence ID" value="CAH4013302.1"/>
    <property type="molecule type" value="Genomic_DNA"/>
</dbReference>
<evidence type="ECO:0000256" key="2">
    <source>
        <dbReference type="ARBA" id="ARBA00004584"/>
    </source>
</evidence>
<dbReference type="AlphaFoldDB" id="A0A9P0T5B3"/>
<evidence type="ECO:0000313" key="7">
    <source>
        <dbReference type="EMBL" id="CAH4013302.1"/>
    </source>
</evidence>
<sequence length="655" mass="75027">MTDVEEIIDYIKSLKKGFDKELFECKLEELAYVAQNTGLDDANFHILFKLWLNLNIPIRKWMNLGCCIIPQQRVGQNSVEYALRWLLANNRNPIFHPRICFVLDWLTVAMDTDSIDSTALDMGYVIFYSFLFSEKLTSHVIKLIYVLTKPFDVTRKNVLEILKEVKKREGKKSLVRQLQVLLGLFKTYKPECVPEQMPSVSVHTAFKKLNVQLVERFKMCQIRKNNNSQTKLKLVWADLGMGKTNKKHGQLVPSLEFVQIGSTQYKGKIPQKTHLDFSEPQALLQYSLNHQLSRPARLRALLSNATGHTLLSLTDQHQFTFLVHDLHHVLSYFFLASSSHSLAEKENFLGQLAIFQTTLMQGLPVVTKFLAQFLPFWNEKDYYAEILSLLEWISIDSPEFVLDILGVVTQMCCRAQPIHQCLIIKTVTAMYTNLVYTSTRPKNCFVLGKPTDEKFREGTSIVANSLTDMCNKCLQINPDDIRLVLSGLQALVTCAYTCTQIGRGESVGAVPGMLVLSMPLLNNCALMIDMLADLLKMYKRLLPAYKANHGKDSLYNSYMNVLIPFFSDFVSCLSEEFINNRDKGFVFRNLQPKGVNKLIHLMPDINSSLSVRNHLAFAPYTYMRIGSNKFNDEFIHESVFERFTHLNDIMITISN</sequence>
<evidence type="ECO:0000256" key="6">
    <source>
        <dbReference type="ARBA" id="ARBA00023328"/>
    </source>
</evidence>
<dbReference type="Proteomes" id="UP001152562">
    <property type="component" value="Unassembled WGS sequence"/>
</dbReference>
<dbReference type="GO" id="GO:0005634">
    <property type="term" value="C:nucleus"/>
    <property type="evidence" value="ECO:0007669"/>
    <property type="project" value="UniProtKB-SubCell"/>
</dbReference>
<dbReference type="GO" id="GO:0000939">
    <property type="term" value="C:inner kinetochore"/>
    <property type="evidence" value="ECO:0007669"/>
    <property type="project" value="TreeGrafter"/>
</dbReference>
<dbReference type="GO" id="GO:0000070">
    <property type="term" value="P:mitotic sister chromatid segregation"/>
    <property type="evidence" value="ECO:0007669"/>
    <property type="project" value="TreeGrafter"/>
</dbReference>
<gene>
    <name evidence="7" type="ORF">PIBRA_LOCUS3284</name>
</gene>
<comment type="subcellular location">
    <subcellularLocation>
        <location evidence="2">Chromosome</location>
        <location evidence="2">Centromere</location>
    </subcellularLocation>
    <subcellularLocation>
        <location evidence="1">Nucleus</location>
    </subcellularLocation>
</comment>
<dbReference type="PANTHER" id="PTHR48208:SF2">
    <property type="entry name" value="CENTROMERE PROTEIN I"/>
    <property type="match status" value="1"/>
</dbReference>
<name>A0A9P0T5B3_PIEBR</name>
<organism evidence="7 8">
    <name type="scientific">Pieris brassicae</name>
    <name type="common">White butterfly</name>
    <name type="synonym">Large white butterfly</name>
    <dbReference type="NCBI Taxonomy" id="7116"/>
    <lineage>
        <taxon>Eukaryota</taxon>
        <taxon>Metazoa</taxon>
        <taxon>Ecdysozoa</taxon>
        <taxon>Arthropoda</taxon>
        <taxon>Hexapoda</taxon>
        <taxon>Insecta</taxon>
        <taxon>Pterygota</taxon>
        <taxon>Neoptera</taxon>
        <taxon>Endopterygota</taxon>
        <taxon>Lepidoptera</taxon>
        <taxon>Glossata</taxon>
        <taxon>Ditrysia</taxon>
        <taxon>Papilionoidea</taxon>
        <taxon>Pieridae</taxon>
        <taxon>Pierinae</taxon>
        <taxon>Pieris</taxon>
    </lineage>
</organism>
<evidence type="ECO:0000256" key="1">
    <source>
        <dbReference type="ARBA" id="ARBA00004123"/>
    </source>
</evidence>
<dbReference type="Pfam" id="PF07778">
    <property type="entry name" value="CENP-I"/>
    <property type="match status" value="1"/>
</dbReference>
<protein>
    <recommendedName>
        <fullName evidence="9">Centromere protein I</fullName>
    </recommendedName>
</protein>
<keyword evidence="4" id="KW-0158">Chromosome</keyword>
<proteinExistence type="inferred from homology"/>
<reference evidence="7" key="1">
    <citation type="submission" date="2022-05" db="EMBL/GenBank/DDBJ databases">
        <authorList>
            <person name="Okamura Y."/>
        </authorList>
    </citation>
    <scope>NUCLEOTIDE SEQUENCE</scope>
</reference>
<accession>A0A9P0T5B3</accession>
<keyword evidence="8" id="KW-1185">Reference proteome</keyword>
<comment type="caution">
    <text evidence="7">The sequence shown here is derived from an EMBL/GenBank/DDBJ whole genome shotgun (WGS) entry which is preliminary data.</text>
</comment>
<comment type="similarity">
    <text evidence="3">Belongs to the CENP-I/CTF3 family.</text>
</comment>
<keyword evidence="5" id="KW-0539">Nucleus</keyword>
<keyword evidence="6" id="KW-0137">Centromere</keyword>